<accession>A0A9D4N117</accession>
<reference evidence="1" key="1">
    <citation type="journal article" date="2019" name="bioRxiv">
        <title>The Genome of the Zebra Mussel, Dreissena polymorpha: A Resource for Invasive Species Research.</title>
        <authorList>
            <person name="McCartney M.A."/>
            <person name="Auch B."/>
            <person name="Kono T."/>
            <person name="Mallez S."/>
            <person name="Zhang Y."/>
            <person name="Obille A."/>
            <person name="Becker A."/>
            <person name="Abrahante J.E."/>
            <person name="Garbe J."/>
            <person name="Badalamenti J.P."/>
            <person name="Herman A."/>
            <person name="Mangelson H."/>
            <person name="Liachko I."/>
            <person name="Sullivan S."/>
            <person name="Sone E.D."/>
            <person name="Koren S."/>
            <person name="Silverstein K.A.T."/>
            <person name="Beckman K.B."/>
            <person name="Gohl D.M."/>
        </authorList>
    </citation>
    <scope>NUCLEOTIDE SEQUENCE</scope>
    <source>
        <strain evidence="1">Duluth1</strain>
        <tissue evidence="1">Whole animal</tissue>
    </source>
</reference>
<name>A0A9D4N117_DREPO</name>
<sequence length="78" mass="9319">MRKKFHSRKFQEGTCMLSTYVYLSGYCKDRMAWHDSVRREKLCERKRILWSVRDSANTLMTFCMPVIHGTMLETALTH</sequence>
<proteinExistence type="predicted"/>
<dbReference type="AlphaFoldDB" id="A0A9D4N117"/>
<gene>
    <name evidence="1" type="ORF">DPMN_009774</name>
</gene>
<dbReference type="EMBL" id="JAIWYP010000001">
    <property type="protein sequence ID" value="KAH3885776.1"/>
    <property type="molecule type" value="Genomic_DNA"/>
</dbReference>
<comment type="caution">
    <text evidence="1">The sequence shown here is derived from an EMBL/GenBank/DDBJ whole genome shotgun (WGS) entry which is preliminary data.</text>
</comment>
<evidence type="ECO:0000313" key="2">
    <source>
        <dbReference type="Proteomes" id="UP000828390"/>
    </source>
</evidence>
<reference evidence="1" key="2">
    <citation type="submission" date="2020-11" db="EMBL/GenBank/DDBJ databases">
        <authorList>
            <person name="McCartney M.A."/>
            <person name="Auch B."/>
            <person name="Kono T."/>
            <person name="Mallez S."/>
            <person name="Becker A."/>
            <person name="Gohl D.M."/>
            <person name="Silverstein K.A.T."/>
            <person name="Koren S."/>
            <person name="Bechman K.B."/>
            <person name="Herman A."/>
            <person name="Abrahante J.E."/>
            <person name="Garbe J."/>
        </authorList>
    </citation>
    <scope>NUCLEOTIDE SEQUENCE</scope>
    <source>
        <strain evidence="1">Duluth1</strain>
        <tissue evidence="1">Whole animal</tissue>
    </source>
</reference>
<keyword evidence="2" id="KW-1185">Reference proteome</keyword>
<organism evidence="1 2">
    <name type="scientific">Dreissena polymorpha</name>
    <name type="common">Zebra mussel</name>
    <name type="synonym">Mytilus polymorpha</name>
    <dbReference type="NCBI Taxonomy" id="45954"/>
    <lineage>
        <taxon>Eukaryota</taxon>
        <taxon>Metazoa</taxon>
        <taxon>Spiralia</taxon>
        <taxon>Lophotrochozoa</taxon>
        <taxon>Mollusca</taxon>
        <taxon>Bivalvia</taxon>
        <taxon>Autobranchia</taxon>
        <taxon>Heteroconchia</taxon>
        <taxon>Euheterodonta</taxon>
        <taxon>Imparidentia</taxon>
        <taxon>Neoheterodontei</taxon>
        <taxon>Myida</taxon>
        <taxon>Dreissenoidea</taxon>
        <taxon>Dreissenidae</taxon>
        <taxon>Dreissena</taxon>
    </lineage>
</organism>
<evidence type="ECO:0000313" key="1">
    <source>
        <dbReference type="EMBL" id="KAH3885776.1"/>
    </source>
</evidence>
<dbReference type="Proteomes" id="UP000828390">
    <property type="component" value="Unassembled WGS sequence"/>
</dbReference>
<protein>
    <submittedName>
        <fullName evidence="1">Uncharacterized protein</fullName>
    </submittedName>
</protein>